<dbReference type="InterPro" id="IPR036322">
    <property type="entry name" value="WD40_repeat_dom_sf"/>
</dbReference>
<dbReference type="PROSITE" id="PS50294">
    <property type="entry name" value="WD_REPEATS_REGION"/>
    <property type="match status" value="6"/>
</dbReference>
<dbReference type="SUPFAM" id="SSF50978">
    <property type="entry name" value="WD40 repeat-like"/>
    <property type="match status" value="1"/>
</dbReference>
<evidence type="ECO:0000256" key="1">
    <source>
        <dbReference type="ARBA" id="ARBA00022574"/>
    </source>
</evidence>
<evidence type="ECO:0000256" key="3">
    <source>
        <dbReference type="PROSITE-ProRule" id="PRU00221"/>
    </source>
</evidence>
<dbReference type="SUPFAM" id="SSF53167">
    <property type="entry name" value="Purine and uridine phosphorylases"/>
    <property type="match status" value="1"/>
</dbReference>
<dbReference type="InterPro" id="IPR001680">
    <property type="entry name" value="WD40_rpt"/>
</dbReference>
<keyword evidence="2" id="KW-0677">Repeat</keyword>
<dbReference type="InterPro" id="IPR053137">
    <property type="entry name" value="NLR-like"/>
</dbReference>
<organism evidence="6 7">
    <name type="scientific">Orbilia ellipsospora</name>
    <dbReference type="NCBI Taxonomy" id="2528407"/>
    <lineage>
        <taxon>Eukaryota</taxon>
        <taxon>Fungi</taxon>
        <taxon>Dikarya</taxon>
        <taxon>Ascomycota</taxon>
        <taxon>Pezizomycotina</taxon>
        <taxon>Orbiliomycetes</taxon>
        <taxon>Orbiliales</taxon>
        <taxon>Orbiliaceae</taxon>
        <taxon>Orbilia</taxon>
    </lineage>
</organism>
<dbReference type="Gene3D" id="2.130.10.10">
    <property type="entry name" value="YVTN repeat-like/Quinoprotein amine dehydrogenase"/>
    <property type="match status" value="2"/>
</dbReference>
<dbReference type="SUPFAM" id="SSF63829">
    <property type="entry name" value="Calcium-dependent phosphotriesterase"/>
    <property type="match status" value="1"/>
</dbReference>
<dbReference type="CDD" id="cd00200">
    <property type="entry name" value="WD40"/>
    <property type="match status" value="1"/>
</dbReference>
<accession>A0AAV9X5R1</accession>
<dbReference type="SMART" id="SM00320">
    <property type="entry name" value="WD40"/>
    <property type="match status" value="9"/>
</dbReference>
<dbReference type="Pfam" id="PF24883">
    <property type="entry name" value="NPHP3_N"/>
    <property type="match status" value="1"/>
</dbReference>
<dbReference type="SUPFAM" id="SSF52540">
    <property type="entry name" value="P-loop containing nucleoside triphosphate hydrolases"/>
    <property type="match status" value="1"/>
</dbReference>
<dbReference type="PROSITE" id="PS50082">
    <property type="entry name" value="WD_REPEATS_2"/>
    <property type="match status" value="6"/>
</dbReference>
<feature type="repeat" description="WD" evidence="3">
    <location>
        <begin position="1022"/>
        <end position="1063"/>
    </location>
</feature>
<dbReference type="Gene3D" id="3.40.50.300">
    <property type="entry name" value="P-loop containing nucleotide triphosphate hydrolases"/>
    <property type="match status" value="1"/>
</dbReference>
<dbReference type="PANTHER" id="PTHR46082">
    <property type="entry name" value="ATP/GTP-BINDING PROTEIN-RELATED"/>
    <property type="match status" value="1"/>
</dbReference>
<keyword evidence="7" id="KW-1185">Reference proteome</keyword>
<dbReference type="PANTHER" id="PTHR46082:SF11">
    <property type="entry name" value="AAA+ ATPASE DOMAIN-CONTAINING PROTEIN-RELATED"/>
    <property type="match status" value="1"/>
</dbReference>
<dbReference type="Gene3D" id="3.40.50.1580">
    <property type="entry name" value="Nucleoside phosphorylase domain"/>
    <property type="match status" value="1"/>
</dbReference>
<comment type="caution">
    <text evidence="6">The sequence shown here is derived from an EMBL/GenBank/DDBJ whole genome shotgun (WGS) entry which is preliminary data.</text>
</comment>
<dbReference type="InterPro" id="IPR035994">
    <property type="entry name" value="Nucleoside_phosphorylase_sf"/>
</dbReference>
<proteinExistence type="predicted"/>
<dbReference type="GO" id="GO:0009116">
    <property type="term" value="P:nucleoside metabolic process"/>
    <property type="evidence" value="ECO:0007669"/>
    <property type="project" value="InterPro"/>
</dbReference>
<dbReference type="InterPro" id="IPR015943">
    <property type="entry name" value="WD40/YVTN_repeat-like_dom_sf"/>
</dbReference>
<dbReference type="PRINTS" id="PR00320">
    <property type="entry name" value="GPROTEINBRPT"/>
</dbReference>
<dbReference type="InterPro" id="IPR056884">
    <property type="entry name" value="NPHP3-like_N"/>
</dbReference>
<dbReference type="InterPro" id="IPR020472">
    <property type="entry name" value="WD40_PAC1"/>
</dbReference>
<evidence type="ECO:0000256" key="4">
    <source>
        <dbReference type="SAM" id="MobiDB-lite"/>
    </source>
</evidence>
<name>A0AAV9X5R1_9PEZI</name>
<evidence type="ECO:0000256" key="2">
    <source>
        <dbReference type="ARBA" id="ARBA00022737"/>
    </source>
</evidence>
<feature type="repeat" description="WD" evidence="3">
    <location>
        <begin position="1191"/>
        <end position="1225"/>
    </location>
</feature>
<reference evidence="6 7" key="1">
    <citation type="submission" date="2019-10" db="EMBL/GenBank/DDBJ databases">
        <authorList>
            <person name="Palmer J.M."/>
        </authorList>
    </citation>
    <scope>NUCLEOTIDE SEQUENCE [LARGE SCALE GENOMIC DNA]</scope>
    <source>
        <strain evidence="6 7">TWF694</strain>
    </source>
</reference>
<dbReference type="InterPro" id="IPR027417">
    <property type="entry name" value="P-loop_NTPase"/>
</dbReference>
<feature type="repeat" description="WD" evidence="3">
    <location>
        <begin position="934"/>
        <end position="974"/>
    </location>
</feature>
<feature type="repeat" description="WD" evidence="3">
    <location>
        <begin position="1314"/>
        <end position="1355"/>
    </location>
</feature>
<feature type="repeat" description="WD" evidence="3">
    <location>
        <begin position="1273"/>
        <end position="1304"/>
    </location>
</feature>
<protein>
    <recommendedName>
        <fullName evidence="5">Nephrocystin 3-like N-terminal domain-containing protein</fullName>
    </recommendedName>
</protein>
<sequence>MAQRYNSKSYSLGWISALPLEFTAAIAMFDERHSPLPQHQSDNNTYAFGRIGSYHVIIACLPSGVYGVTSAAVIATQMRQSFPDIEVALVVGIAGGAPNPPERDTRLGDVVVSEPVPGFGGVLQYDFGKTVQAGRFVQTGVVNKPPKIFLAATAKLKAESQLRGTSQPGSAVCPGKQNSIYVDNIIADSLKNGSLPPEFGRPPNDSDKLFEANCDHPSENDSCDSCDSTMVIQRGSRLNDGPYVHYGLIASGNQVMKHGPTRDLLIREKGVSCFEMEAAGVMDELPSLVIRGICDYSDSHKNKIWQPYAALSAAAFAKELIRRLPFRASEKIQLGGIVLNLPIAEGAAYESYANQHKSSCLAGTRVELLKTVTNWIKNPEGKTIFWLLGKAGTGKSTISRTVAENLTRDGQLAGSFFFNREEGDRRTGIRFLTTIATQLANYDFEIGSNIQKATRIDPGISHKSLTEQFQKLILEPLADIQPARVPEAASLFLVIDALDECEDPETIKLIIHLLGQLRGLKTVDMRVFLTSREELPIILGFKRLPRSAYENTVLHEIPHIENDITLFLRNEFNNIRKERDDASLPEKWPSEESFEELVKRATPLFIYAATLCKFIGDEQWNPDDQMKIVLDYKTEWQTSQLQITYLPVLNQLIVGQSPFQEQTLIKEFQQIVGTIINLASPMSALSLARLLSLPENTVRCRLRPLRSVLDIPKNPDGPIRTFHLSFRDFLLDRSFQERNRFWVNESESHKFIASRCIELMSDSTRAGLRRNICNLPSPGTLRTEIDGEVIKEKFPPELRYACRYWISHLVRSGHRLIDNDQTHTFLQKHLLHWLEATSLLDLRFEVLRAIEALRTIINTDSATGLEELIYDIRRFMLRFQDIIYGAPLQTYVSALLFAPKKSIIRKIFDPRKTVPFLHRFPNAPNAWGPTLQTLEGHKANVANVTFSPDGKTLASIDDFSIKLWDTITGTPLTTLKPEGICVATAFSLDFKLLAVSLKGDMFSESGMIQLWDVCTESLLQKLIGHHSRVGMLAFSPDGEILASASDDRSVKLWCSITGTLLRTLEDHSHAVISIAFAPGDGKTITSVSWYGTIKLWETDTGALLQMLSKHEDSPAQEGFPRTENDSEDEDEDEYEYEHKEIIDVAAISPKNNTIIALADRSNTIEIWNASTAALTQTFGRRGEQSTKYTFIKGMAFSPDGKILASVSSDNTIKLWDITTGILLQLYKFHGRMRGRIAFSPDGRMLAVLLADTVKLRDITHINTVATGVSPTAPEEHTDCIRWITFSPDGKVFASSSNDTTIKLWGEKGNLLRTLEGHDDAVGNIVFSPNAKMLASIADDQTIKLWNVATGALLQILEDLDRQVNIYPYASSNIFRSGSKHKLIFSHDGAVLGVLLECTRLRETSRALLWDTATGISLGTLGDGDRARNSPFAFDLGRGILADSEGQRLNIFPKFVFSYRTGIIQSSVSSNISYRDDWLIRGEERLIWLPHDRRVEYWDIHGSKIVLGHSSNLFSYFHFKTPANEI</sequence>
<evidence type="ECO:0000313" key="6">
    <source>
        <dbReference type="EMBL" id="KAK6535573.1"/>
    </source>
</evidence>
<keyword evidence="1 3" id="KW-0853">WD repeat</keyword>
<dbReference type="GO" id="GO:0003824">
    <property type="term" value="F:catalytic activity"/>
    <property type="evidence" value="ECO:0007669"/>
    <property type="project" value="InterPro"/>
</dbReference>
<dbReference type="Proteomes" id="UP001365542">
    <property type="component" value="Unassembled WGS sequence"/>
</dbReference>
<dbReference type="InterPro" id="IPR019775">
    <property type="entry name" value="WD40_repeat_CS"/>
</dbReference>
<gene>
    <name evidence="6" type="ORF">TWF694_002028</name>
</gene>
<feature type="domain" description="Nephrocystin 3-like N-terminal" evidence="5">
    <location>
        <begin position="371"/>
        <end position="532"/>
    </location>
</feature>
<feature type="compositionally biased region" description="Acidic residues" evidence="4">
    <location>
        <begin position="1125"/>
        <end position="1134"/>
    </location>
</feature>
<feature type="repeat" description="WD" evidence="3">
    <location>
        <begin position="1064"/>
        <end position="1106"/>
    </location>
</feature>
<dbReference type="EMBL" id="JAVHJO010000010">
    <property type="protein sequence ID" value="KAK6535573.1"/>
    <property type="molecule type" value="Genomic_DNA"/>
</dbReference>
<evidence type="ECO:0000313" key="7">
    <source>
        <dbReference type="Proteomes" id="UP001365542"/>
    </source>
</evidence>
<dbReference type="Pfam" id="PF00400">
    <property type="entry name" value="WD40"/>
    <property type="match status" value="6"/>
</dbReference>
<evidence type="ECO:0000259" key="5">
    <source>
        <dbReference type="Pfam" id="PF24883"/>
    </source>
</evidence>
<dbReference type="PROSITE" id="PS00678">
    <property type="entry name" value="WD_REPEATS_1"/>
    <property type="match status" value="2"/>
</dbReference>
<feature type="region of interest" description="Disordered" evidence="4">
    <location>
        <begin position="1110"/>
        <end position="1134"/>
    </location>
</feature>